<evidence type="ECO:0000256" key="6">
    <source>
        <dbReference type="SAM" id="Phobius"/>
    </source>
</evidence>
<protein>
    <submittedName>
        <fullName evidence="7">Glycosyltransferase</fullName>
    </submittedName>
</protein>
<dbReference type="PANTHER" id="PTHR32044">
    <property type="entry name" value="GLUCOMANNAN 4-BETA-MANNOSYLTRANSFERASE 9"/>
    <property type="match status" value="1"/>
</dbReference>
<evidence type="ECO:0000256" key="2">
    <source>
        <dbReference type="ARBA" id="ARBA00022679"/>
    </source>
</evidence>
<evidence type="ECO:0000256" key="4">
    <source>
        <dbReference type="ARBA" id="ARBA00022989"/>
    </source>
</evidence>
<dbReference type="PATRIC" id="fig|1678840.3.peg.1434"/>
<proteinExistence type="predicted"/>
<dbReference type="InterPro" id="IPR029044">
    <property type="entry name" value="Nucleotide-diphossugar_trans"/>
</dbReference>
<feature type="transmembrane region" description="Helical" evidence="6">
    <location>
        <begin position="394"/>
        <end position="413"/>
    </location>
</feature>
<name>A0A0S7BS43_9CHLR</name>
<keyword evidence="8" id="KW-1185">Reference proteome</keyword>
<dbReference type="PANTHER" id="PTHR32044:SF80">
    <property type="entry name" value="XYLOGLUCAN GLYCOSYLTRANSFERASE 2-RELATED"/>
    <property type="match status" value="1"/>
</dbReference>
<dbReference type="RefSeq" id="WP_062279330.1">
    <property type="nucleotide sequence ID" value="NZ_DF968181.1"/>
</dbReference>
<accession>A0A0S7BS43</accession>
<gene>
    <name evidence="7" type="ORF">ATC1_13192</name>
</gene>
<feature type="transmembrane region" description="Helical" evidence="6">
    <location>
        <begin position="311"/>
        <end position="335"/>
    </location>
</feature>
<dbReference type="EMBL" id="DF968181">
    <property type="protein sequence ID" value="GAP40225.1"/>
    <property type="molecule type" value="Genomic_DNA"/>
</dbReference>
<dbReference type="STRING" id="1678840.ATC1_13192"/>
<dbReference type="SUPFAM" id="SSF53448">
    <property type="entry name" value="Nucleotide-diphospho-sugar transferases"/>
    <property type="match status" value="1"/>
</dbReference>
<dbReference type="GO" id="GO:0012505">
    <property type="term" value="C:endomembrane system"/>
    <property type="evidence" value="ECO:0007669"/>
    <property type="project" value="UniProtKB-SubCell"/>
</dbReference>
<dbReference type="Proteomes" id="UP000053370">
    <property type="component" value="Unassembled WGS sequence"/>
</dbReference>
<dbReference type="AlphaFoldDB" id="A0A0S7BS43"/>
<dbReference type="Gene3D" id="3.90.550.10">
    <property type="entry name" value="Spore Coat Polysaccharide Biosynthesis Protein SpsA, Chain A"/>
    <property type="match status" value="1"/>
</dbReference>
<feature type="transmembrane region" description="Helical" evidence="6">
    <location>
        <begin position="478"/>
        <end position="500"/>
    </location>
</feature>
<evidence type="ECO:0000256" key="5">
    <source>
        <dbReference type="ARBA" id="ARBA00023136"/>
    </source>
</evidence>
<sequence length="508" mass="57671">MFIQLLFFVLSMLLTVCFFLYGFNHYYLLYASRKYKKPPLSDSFTDRPKVSVHLPVYNESYVIRRLITACAAMAEVYGKDKVDIKILDDSNDETIQEVDEIIREFQQKNFNIEVLRRKNRAGFKAGALQIALEKTDAEYTAIFDADFIPPSDFLIQTIPYFIQDDTVAVVQSRWTHLNRDYSKLTKAIAVGIDVHFMVEQTGRYASNCLQNFNGTGGVIRKKAIVEAGGWQSDTLAEDLDISYRMQTLGYRVVFLRDLLSPAEIPPTVPSYKKQQARWACGSLRVAKKLLAGLMRNKGLNFKQHLQTFIHLTGYMLHPLMLASFLLICITSIMDVNTVTLQSVNATLELDGAERIISLLGGSILTIAIILCSIAPWISMMVALKSQNLSIRQNLISMIFAFFLGFGICASNSIEAGKALLTNRVWEFTRTPKYADIHNDGDRKKSKYQVSLDFSWLLELILICLGLICIIISIRNKNYFSLIMLCAYTMAFSFVFIFSLIQTRKGKTS</sequence>
<feature type="transmembrane region" description="Helical" evidence="6">
    <location>
        <begin position="6"/>
        <end position="29"/>
    </location>
</feature>
<reference evidence="7" key="1">
    <citation type="journal article" date="2015" name="Genome Announc.">
        <title>Draft Genome Sequence of Anaerolineae Strain TC1, a Novel Isolate from a Methanogenic Wastewater Treatment System.</title>
        <authorList>
            <person name="Matsuura N."/>
            <person name="Tourlousse D.M."/>
            <person name="Sun L."/>
            <person name="Toyonaga M."/>
            <person name="Kuroda K."/>
            <person name="Ohashi A."/>
            <person name="Cruz R."/>
            <person name="Yamaguchi T."/>
            <person name="Sekiguchi Y."/>
        </authorList>
    </citation>
    <scope>NUCLEOTIDE SEQUENCE [LARGE SCALE GENOMIC DNA]</scope>
    <source>
        <strain evidence="7">TC1</strain>
    </source>
</reference>
<dbReference type="GO" id="GO:0016740">
    <property type="term" value="F:transferase activity"/>
    <property type="evidence" value="ECO:0007669"/>
    <property type="project" value="UniProtKB-KW"/>
</dbReference>
<feature type="transmembrane region" description="Helical" evidence="6">
    <location>
        <begin position="453"/>
        <end position="471"/>
    </location>
</feature>
<dbReference type="Pfam" id="PF13641">
    <property type="entry name" value="Glyco_tranf_2_3"/>
    <property type="match status" value="1"/>
</dbReference>
<keyword evidence="5 6" id="KW-0472">Membrane</keyword>
<keyword evidence="3 6" id="KW-0812">Transmembrane</keyword>
<feature type="transmembrane region" description="Helical" evidence="6">
    <location>
        <begin position="355"/>
        <end position="382"/>
    </location>
</feature>
<keyword evidence="2 7" id="KW-0808">Transferase</keyword>
<evidence type="ECO:0000313" key="7">
    <source>
        <dbReference type="EMBL" id="GAP40225.1"/>
    </source>
</evidence>
<keyword evidence="4 6" id="KW-1133">Transmembrane helix</keyword>
<evidence type="ECO:0000256" key="3">
    <source>
        <dbReference type="ARBA" id="ARBA00022692"/>
    </source>
</evidence>
<dbReference type="OrthoDB" id="9806824at2"/>
<evidence type="ECO:0000256" key="1">
    <source>
        <dbReference type="ARBA" id="ARBA00004308"/>
    </source>
</evidence>
<comment type="subcellular location">
    <subcellularLocation>
        <location evidence="1">Endomembrane system</location>
    </subcellularLocation>
</comment>
<evidence type="ECO:0000313" key="8">
    <source>
        <dbReference type="Proteomes" id="UP000053370"/>
    </source>
</evidence>
<organism evidence="7">
    <name type="scientific">Flexilinea flocculi</name>
    <dbReference type="NCBI Taxonomy" id="1678840"/>
    <lineage>
        <taxon>Bacteria</taxon>
        <taxon>Bacillati</taxon>
        <taxon>Chloroflexota</taxon>
        <taxon>Anaerolineae</taxon>
        <taxon>Anaerolineales</taxon>
        <taxon>Anaerolineaceae</taxon>
        <taxon>Flexilinea</taxon>
    </lineage>
</organism>